<dbReference type="PANTHER" id="PTHR12599:SF0">
    <property type="entry name" value="PTERIN-4-ALPHA-CARBINOLAMINE DEHYDRATASE"/>
    <property type="match status" value="1"/>
</dbReference>
<reference evidence="7 8" key="1">
    <citation type="submission" date="2020-02" db="EMBL/GenBank/DDBJ databases">
        <title>The whole genome sequence of CPCC 205119.</title>
        <authorList>
            <person name="Jiang Z."/>
        </authorList>
    </citation>
    <scope>NUCLEOTIDE SEQUENCE [LARGE SCALE GENOMIC DNA]</scope>
    <source>
        <strain evidence="7 8">CPCC 205119</strain>
    </source>
</reference>
<dbReference type="CDD" id="cd00488">
    <property type="entry name" value="PCD_DCoH"/>
    <property type="match status" value="1"/>
</dbReference>
<dbReference type="RefSeq" id="WP_152729965.1">
    <property type="nucleotide sequence ID" value="NZ_JAABOZ010000004.1"/>
</dbReference>
<proteinExistence type="inferred from homology"/>
<feature type="compositionally biased region" description="Basic and acidic residues" evidence="6">
    <location>
        <begin position="88"/>
        <end position="106"/>
    </location>
</feature>
<evidence type="ECO:0000256" key="3">
    <source>
        <dbReference type="ARBA" id="ARBA00013252"/>
    </source>
</evidence>
<dbReference type="EMBL" id="JAAGWK010000010">
    <property type="protein sequence ID" value="NEL54137.1"/>
    <property type="molecule type" value="Genomic_DNA"/>
</dbReference>
<comment type="similarity">
    <text evidence="2">Belongs to the pterin-4-alpha-carbinolamine dehydratase family.</text>
</comment>
<dbReference type="InterPro" id="IPR036428">
    <property type="entry name" value="PCD_sf"/>
</dbReference>
<dbReference type="Pfam" id="PF01329">
    <property type="entry name" value="Pterin_4a"/>
    <property type="match status" value="1"/>
</dbReference>
<sequence length="119" mass="12858">MGAAEVAAALAGLPAWQGDEHGISRSRRFPSMLAAAEAVVEIAAEADEMDHHPDVDLRYRTMHVGLTTHDVGGVTELDLRLAREIDRVLGEDQGPRALDRTDEQRTRARRPPAQPGSGA</sequence>
<dbReference type="InterPro" id="IPR001533">
    <property type="entry name" value="Pterin_deHydtase"/>
</dbReference>
<evidence type="ECO:0000256" key="6">
    <source>
        <dbReference type="SAM" id="MobiDB-lite"/>
    </source>
</evidence>
<dbReference type="GO" id="GO:0008124">
    <property type="term" value="F:4-alpha-hydroxytetrahydrobiopterin dehydratase activity"/>
    <property type="evidence" value="ECO:0007669"/>
    <property type="project" value="UniProtKB-EC"/>
</dbReference>
<comment type="catalytic activity">
    <reaction evidence="1">
        <text>(4aS,6R)-4a-hydroxy-L-erythro-5,6,7,8-tetrahydrobiopterin = (6R)-L-erythro-6,7-dihydrobiopterin + H2O</text>
        <dbReference type="Rhea" id="RHEA:11920"/>
        <dbReference type="ChEBI" id="CHEBI:15377"/>
        <dbReference type="ChEBI" id="CHEBI:15642"/>
        <dbReference type="ChEBI" id="CHEBI:43120"/>
        <dbReference type="EC" id="4.2.1.96"/>
    </reaction>
</comment>
<keyword evidence="5 7" id="KW-0456">Lyase</keyword>
<evidence type="ECO:0000256" key="5">
    <source>
        <dbReference type="ARBA" id="ARBA00023239"/>
    </source>
</evidence>
<organism evidence="7 8">
    <name type="scientific">Goekera deserti</name>
    <dbReference type="NCBI Taxonomy" id="2497753"/>
    <lineage>
        <taxon>Bacteria</taxon>
        <taxon>Bacillati</taxon>
        <taxon>Actinomycetota</taxon>
        <taxon>Actinomycetes</taxon>
        <taxon>Geodermatophilales</taxon>
        <taxon>Geodermatophilaceae</taxon>
        <taxon>Goekera</taxon>
    </lineage>
</organism>
<dbReference type="Gene3D" id="3.30.1360.20">
    <property type="entry name" value="Transcriptional coactivator/pterin dehydratase"/>
    <property type="match status" value="1"/>
</dbReference>
<dbReference type="SUPFAM" id="SSF55248">
    <property type="entry name" value="PCD-like"/>
    <property type="match status" value="1"/>
</dbReference>
<dbReference type="AlphaFoldDB" id="A0A7K3WCN7"/>
<evidence type="ECO:0000313" key="8">
    <source>
        <dbReference type="Proteomes" id="UP000470470"/>
    </source>
</evidence>
<dbReference type="PANTHER" id="PTHR12599">
    <property type="entry name" value="PTERIN-4-ALPHA-CARBINOLAMINE DEHYDRATASE"/>
    <property type="match status" value="1"/>
</dbReference>
<dbReference type="GO" id="GO:0006729">
    <property type="term" value="P:tetrahydrobiopterin biosynthetic process"/>
    <property type="evidence" value="ECO:0007669"/>
    <property type="project" value="InterPro"/>
</dbReference>
<dbReference type="Proteomes" id="UP000470470">
    <property type="component" value="Unassembled WGS sequence"/>
</dbReference>
<protein>
    <recommendedName>
        <fullName evidence="4">Putative pterin-4-alpha-carbinolamine dehydratase</fullName>
        <ecNumber evidence="3">4.2.1.96</ecNumber>
    </recommendedName>
</protein>
<evidence type="ECO:0000256" key="1">
    <source>
        <dbReference type="ARBA" id="ARBA00001554"/>
    </source>
</evidence>
<dbReference type="NCBIfam" id="NF002017">
    <property type="entry name" value="PRK00823.1-2"/>
    <property type="match status" value="1"/>
</dbReference>
<evidence type="ECO:0000256" key="4">
    <source>
        <dbReference type="ARBA" id="ARBA00021735"/>
    </source>
</evidence>
<gene>
    <name evidence="7" type="ORF">G1H19_09015</name>
</gene>
<keyword evidence="8" id="KW-1185">Reference proteome</keyword>
<evidence type="ECO:0000313" key="7">
    <source>
        <dbReference type="EMBL" id="NEL54137.1"/>
    </source>
</evidence>
<dbReference type="EC" id="4.2.1.96" evidence="3"/>
<name>A0A7K3WCN7_9ACTN</name>
<evidence type="ECO:0000256" key="2">
    <source>
        <dbReference type="ARBA" id="ARBA00006472"/>
    </source>
</evidence>
<feature type="region of interest" description="Disordered" evidence="6">
    <location>
        <begin position="88"/>
        <end position="119"/>
    </location>
</feature>
<comment type="caution">
    <text evidence="7">The sequence shown here is derived from an EMBL/GenBank/DDBJ whole genome shotgun (WGS) entry which is preliminary data.</text>
</comment>
<accession>A0A7K3WCN7</accession>